<evidence type="ECO:0000256" key="5">
    <source>
        <dbReference type="ARBA" id="ARBA00023295"/>
    </source>
</evidence>
<name>A0A329MEZ8_9BACL</name>
<comment type="similarity">
    <text evidence="2">Belongs to the Gfo/Idh/MocA family. Glycosyl hydrolase 109 subfamily.</text>
</comment>
<proteinExistence type="inferred from homology"/>
<keyword evidence="5" id="KW-0326">Glycosidase</keyword>
<evidence type="ECO:0000256" key="4">
    <source>
        <dbReference type="ARBA" id="ARBA00023027"/>
    </source>
</evidence>
<accession>A0A329MEZ8</accession>
<evidence type="ECO:0000313" key="8">
    <source>
        <dbReference type="EMBL" id="RAV17796.1"/>
    </source>
</evidence>
<reference evidence="8 9" key="1">
    <citation type="journal article" date="2009" name="Int. J. Syst. Evol. Microbiol.">
        <title>Paenibacillus contaminans sp. nov., isolated from a contaminated laboratory plate.</title>
        <authorList>
            <person name="Chou J.H."/>
            <person name="Lee J.H."/>
            <person name="Lin M.C."/>
            <person name="Chang P.S."/>
            <person name="Arun A.B."/>
            <person name="Young C.C."/>
            <person name="Chen W.M."/>
        </authorList>
    </citation>
    <scope>NUCLEOTIDE SEQUENCE [LARGE SCALE GENOMIC DNA]</scope>
    <source>
        <strain evidence="8 9">CKOBP-6</strain>
    </source>
</reference>
<dbReference type="PANTHER" id="PTHR43818">
    <property type="entry name" value="BCDNA.GH03377"/>
    <property type="match status" value="1"/>
</dbReference>
<evidence type="ECO:0000313" key="9">
    <source>
        <dbReference type="Proteomes" id="UP000250369"/>
    </source>
</evidence>
<keyword evidence="3" id="KW-0378">Hydrolase</keyword>
<evidence type="ECO:0000256" key="1">
    <source>
        <dbReference type="ARBA" id="ARBA00001911"/>
    </source>
</evidence>
<organism evidence="8 9">
    <name type="scientific">Paenibacillus contaminans</name>
    <dbReference type="NCBI Taxonomy" id="450362"/>
    <lineage>
        <taxon>Bacteria</taxon>
        <taxon>Bacillati</taxon>
        <taxon>Bacillota</taxon>
        <taxon>Bacilli</taxon>
        <taxon>Bacillales</taxon>
        <taxon>Paenibacillaceae</taxon>
        <taxon>Paenibacillus</taxon>
    </lineage>
</organism>
<evidence type="ECO:0000256" key="3">
    <source>
        <dbReference type="ARBA" id="ARBA00022801"/>
    </source>
</evidence>
<protein>
    <submittedName>
        <fullName evidence="8">Gfo/Idh/MocA family oxidoreductase</fullName>
    </submittedName>
</protein>
<dbReference type="InterPro" id="IPR036291">
    <property type="entry name" value="NAD(P)-bd_dom_sf"/>
</dbReference>
<dbReference type="RefSeq" id="WP_113033882.1">
    <property type="nucleotide sequence ID" value="NZ_QMFB01000017.1"/>
</dbReference>
<dbReference type="Proteomes" id="UP000250369">
    <property type="component" value="Unassembled WGS sequence"/>
</dbReference>
<dbReference type="SUPFAM" id="SSF51735">
    <property type="entry name" value="NAD(P)-binding Rossmann-fold domains"/>
    <property type="match status" value="1"/>
</dbReference>
<dbReference type="EMBL" id="QMFB01000017">
    <property type="protein sequence ID" value="RAV17796.1"/>
    <property type="molecule type" value="Genomic_DNA"/>
</dbReference>
<dbReference type="InterPro" id="IPR049303">
    <property type="entry name" value="Glyco_hydro_109_C"/>
</dbReference>
<evidence type="ECO:0000259" key="6">
    <source>
        <dbReference type="Pfam" id="PF01408"/>
    </source>
</evidence>
<feature type="domain" description="Gfo/Idh/MocA-like oxidoreductase N-terminal" evidence="6">
    <location>
        <begin position="11"/>
        <end position="131"/>
    </location>
</feature>
<comment type="caution">
    <text evidence="8">The sequence shown here is derived from an EMBL/GenBank/DDBJ whole genome shotgun (WGS) entry which is preliminary data.</text>
</comment>
<dbReference type="AlphaFoldDB" id="A0A329MEZ8"/>
<dbReference type="Gene3D" id="3.30.360.10">
    <property type="entry name" value="Dihydrodipicolinate Reductase, domain 2"/>
    <property type="match status" value="1"/>
</dbReference>
<dbReference type="OrthoDB" id="9771072at2"/>
<sequence>MDLIGTDSKVRLGIIGNGERGRGLLSNLMMMDDVIIAAVSDVYEDRLQMAVEIVEAAGQERPEAYRDYKAILARDDIDGVIIATSWSSHVDIALAAMRAGKRVGLEVSGATALEECFALVQTSESSGVPCMLLENCCYGREEMALHNMVKQGIFGELIHCQGGYGHDIREAIAYGRENRNGCLDHYVKRNGDTYPTHGLGPVAKYLGINRGNRFVTLASIASKSRGLREWSQHHLDVKHPMRGAEIAQGDIVTTMIKCANGETILLVHDTMLPRPYSRNGRVQGTKGIWMEDNKSIYIEGESVDHAWEPFDKYRSKYEHPLWKEFILNGVQGGHGGMDYLCLSAFVESIKLQTEPPIDVYDMAAWMAVTVLSEQSIALGGHPVNFPDFTCGKWVHRSPSSPSKYSLD</sequence>
<dbReference type="InterPro" id="IPR050463">
    <property type="entry name" value="Gfo/Idh/MocA_oxidrdct_glycsds"/>
</dbReference>
<gene>
    <name evidence="8" type="ORF">DQG23_25630</name>
</gene>
<keyword evidence="9" id="KW-1185">Reference proteome</keyword>
<comment type="cofactor">
    <cofactor evidence="1">
        <name>NAD(+)</name>
        <dbReference type="ChEBI" id="CHEBI:57540"/>
    </cofactor>
</comment>
<dbReference type="PANTHER" id="PTHR43818:SF1">
    <property type="entry name" value="GLYCOSYL HYDROLASE FAMILY 109 PROTEIN"/>
    <property type="match status" value="1"/>
</dbReference>
<dbReference type="GO" id="GO:0016798">
    <property type="term" value="F:hydrolase activity, acting on glycosyl bonds"/>
    <property type="evidence" value="ECO:0007669"/>
    <property type="project" value="UniProtKB-KW"/>
</dbReference>
<dbReference type="Pfam" id="PF01408">
    <property type="entry name" value="GFO_IDH_MocA"/>
    <property type="match status" value="1"/>
</dbReference>
<dbReference type="Pfam" id="PF21252">
    <property type="entry name" value="Glyco_hydro_109_C"/>
    <property type="match status" value="1"/>
</dbReference>
<evidence type="ECO:0000256" key="2">
    <source>
        <dbReference type="ARBA" id="ARBA00009329"/>
    </source>
</evidence>
<keyword evidence="4" id="KW-0520">NAD</keyword>
<dbReference type="InterPro" id="IPR000683">
    <property type="entry name" value="Gfo/Idh/MocA-like_OxRdtase_N"/>
</dbReference>
<evidence type="ECO:0000259" key="7">
    <source>
        <dbReference type="Pfam" id="PF21252"/>
    </source>
</evidence>
<feature type="domain" description="Glycosyl hydrolase 109 C-terminal" evidence="7">
    <location>
        <begin position="143"/>
        <end position="309"/>
    </location>
</feature>
<dbReference type="Gene3D" id="3.40.50.720">
    <property type="entry name" value="NAD(P)-binding Rossmann-like Domain"/>
    <property type="match status" value="1"/>
</dbReference>
<dbReference type="GO" id="GO:0000166">
    <property type="term" value="F:nucleotide binding"/>
    <property type="evidence" value="ECO:0007669"/>
    <property type="project" value="InterPro"/>
</dbReference>